<protein>
    <submittedName>
        <fullName evidence="1">Flagellar biosynthesis protein FliP</fullName>
    </submittedName>
</protein>
<comment type="caution">
    <text evidence="1">The sequence shown here is derived from an EMBL/GenBank/DDBJ whole genome shotgun (WGS) entry which is preliminary data.</text>
</comment>
<evidence type="ECO:0000313" key="2">
    <source>
        <dbReference type="Proteomes" id="UP001224359"/>
    </source>
</evidence>
<gene>
    <name evidence="1" type="ORF">J2S77_000586</name>
</gene>
<keyword evidence="1" id="KW-0282">Flagellum</keyword>
<sequence length="128" mass="14813">MIYVLTTLLIIGISLFTISFFMSNRFNDIEQELEQLSMNQIQNQYVLNNKIKVLEEELLSETMDLNFHTKQDQSKEAGSTHKEPAIVVKVKNLYEQGYNPKEIEQQTGLAEDDVKIIIQQKSDNQVFA</sequence>
<accession>A0ABT9VCN8</accession>
<dbReference type="RefSeq" id="WP_306974481.1">
    <property type="nucleotide sequence ID" value="NZ_JAUSTQ010000002.1"/>
</dbReference>
<keyword evidence="1" id="KW-0969">Cilium</keyword>
<organism evidence="1 2">
    <name type="scientific">Alkalibacillus salilacus</name>
    <dbReference type="NCBI Taxonomy" id="284582"/>
    <lineage>
        <taxon>Bacteria</taxon>
        <taxon>Bacillati</taxon>
        <taxon>Bacillota</taxon>
        <taxon>Bacilli</taxon>
        <taxon>Bacillales</taxon>
        <taxon>Bacillaceae</taxon>
        <taxon>Alkalibacillus</taxon>
    </lineage>
</organism>
<name>A0ABT9VCN8_9BACI</name>
<keyword evidence="2" id="KW-1185">Reference proteome</keyword>
<proteinExistence type="predicted"/>
<keyword evidence="1" id="KW-0966">Cell projection</keyword>
<dbReference type="EMBL" id="JAUSTQ010000002">
    <property type="protein sequence ID" value="MDQ0158630.1"/>
    <property type="molecule type" value="Genomic_DNA"/>
</dbReference>
<dbReference type="Proteomes" id="UP001224359">
    <property type="component" value="Unassembled WGS sequence"/>
</dbReference>
<evidence type="ECO:0000313" key="1">
    <source>
        <dbReference type="EMBL" id="MDQ0158630.1"/>
    </source>
</evidence>
<reference evidence="1 2" key="1">
    <citation type="submission" date="2023-07" db="EMBL/GenBank/DDBJ databases">
        <title>Genomic Encyclopedia of Type Strains, Phase IV (KMG-IV): sequencing the most valuable type-strain genomes for metagenomic binning, comparative biology and taxonomic classification.</title>
        <authorList>
            <person name="Goeker M."/>
        </authorList>
    </citation>
    <scope>NUCLEOTIDE SEQUENCE [LARGE SCALE GENOMIC DNA]</scope>
    <source>
        <strain evidence="1 2">DSM 16460</strain>
    </source>
</reference>